<dbReference type="SMART" id="SM00849">
    <property type="entry name" value="Lactamase_B"/>
    <property type="match status" value="1"/>
</dbReference>
<sequence>MKKIIAFCTILCFLFSLNAQTVNEPKNNPEEWSTPYEPFRIAGNLYYVGTYDLACYLVVTNKGNILINTGLAGSLSLIKRNIEKLGFKYTDIKILLTNQAHFDHAGALADIKMQTGAKLYADVGDAAVLKDGGKSDYELSYLGVAFKPIVPDRLLKDKDIIRLGHTKIIMLHHPGHTKGSCSYLLEVKDSTKTYKVLIANIPTIITDKGFSEIPAYPNIRKDYVYTLQAMKNLEFDIWVAAHASQFDLHTKRKPGDKYNPAAFVDRKGYEAALLKATDAFNNHE</sequence>
<dbReference type="InterPro" id="IPR001279">
    <property type="entry name" value="Metallo-B-lactamas"/>
</dbReference>
<feature type="chain" id="PRO_5045032268" evidence="1">
    <location>
        <begin position="22"/>
        <end position="284"/>
    </location>
</feature>
<dbReference type="SUPFAM" id="SSF56281">
    <property type="entry name" value="Metallo-hydrolase/oxidoreductase"/>
    <property type="match status" value="1"/>
</dbReference>
<evidence type="ECO:0000259" key="2">
    <source>
        <dbReference type="SMART" id="SM00849"/>
    </source>
</evidence>
<comment type="caution">
    <text evidence="3">The sequence shown here is derived from an EMBL/GenBank/DDBJ whole genome shotgun (WGS) entry which is preliminary data.</text>
</comment>
<dbReference type="EMBL" id="JAKWBL010000002">
    <property type="protein sequence ID" value="MCH5598422.1"/>
    <property type="molecule type" value="Genomic_DNA"/>
</dbReference>
<feature type="signal peptide" evidence="1">
    <location>
        <begin position="1"/>
        <end position="21"/>
    </location>
</feature>
<gene>
    <name evidence="3" type="primary">bla</name>
    <name evidence="3" type="ORF">MKP09_11125</name>
    <name evidence="4" type="ORF">MKP09_14495</name>
</gene>
<reference evidence="3 5" key="1">
    <citation type="submission" date="2022-02" db="EMBL/GenBank/DDBJ databases">
        <authorList>
            <person name="Min J."/>
        </authorList>
    </citation>
    <scope>NUCLEOTIDE SEQUENCE [LARGE SCALE GENOMIC DNA]</scope>
    <source>
        <strain evidence="3 5">GR10-1</strain>
    </source>
</reference>
<dbReference type="NCBIfam" id="NF033105">
    <property type="entry name" value="bla_subclass_B3"/>
    <property type="match status" value="1"/>
</dbReference>
<dbReference type="RefSeq" id="WP_240829749.1">
    <property type="nucleotide sequence ID" value="NZ_JAKWBL010000002.1"/>
</dbReference>
<evidence type="ECO:0000313" key="4">
    <source>
        <dbReference type="EMBL" id="MCH5599029.1"/>
    </source>
</evidence>
<dbReference type="EMBL" id="JAKWBL010000003">
    <property type="protein sequence ID" value="MCH5599029.1"/>
    <property type="molecule type" value="Genomic_DNA"/>
</dbReference>
<dbReference type="InterPro" id="IPR036866">
    <property type="entry name" value="RibonucZ/Hydroxyglut_hydro"/>
</dbReference>
<dbReference type="Pfam" id="PF00753">
    <property type="entry name" value="Lactamase_B"/>
    <property type="match status" value="1"/>
</dbReference>
<dbReference type="Gene3D" id="3.60.15.10">
    <property type="entry name" value="Ribonuclease Z/Hydroxyacylglutathione hydrolase-like"/>
    <property type="match status" value="1"/>
</dbReference>
<accession>A0ABS9SJ77</accession>
<evidence type="ECO:0000313" key="5">
    <source>
        <dbReference type="Proteomes" id="UP001202248"/>
    </source>
</evidence>
<protein>
    <submittedName>
        <fullName evidence="3">Subclass B3 metallo-beta-lactamase</fullName>
    </submittedName>
</protein>
<evidence type="ECO:0000313" key="3">
    <source>
        <dbReference type="EMBL" id="MCH5598422.1"/>
    </source>
</evidence>
<evidence type="ECO:0000256" key="1">
    <source>
        <dbReference type="SAM" id="SignalP"/>
    </source>
</evidence>
<dbReference type="PANTHER" id="PTHR42951:SF17">
    <property type="entry name" value="METALLO-BETA-LACTAMASE DOMAIN-CONTAINING PROTEIN"/>
    <property type="match status" value="1"/>
</dbReference>
<feature type="domain" description="Metallo-beta-lactamase" evidence="2">
    <location>
        <begin position="52"/>
        <end position="242"/>
    </location>
</feature>
<keyword evidence="5" id="KW-1185">Reference proteome</keyword>
<dbReference type="InterPro" id="IPR050855">
    <property type="entry name" value="NDM-1-like"/>
</dbReference>
<name>A0ABS9SJ77_9BACT</name>
<organism evidence="3 5">
    <name type="scientific">Niabella ginsengisoli</name>
    <dbReference type="NCBI Taxonomy" id="522298"/>
    <lineage>
        <taxon>Bacteria</taxon>
        <taxon>Pseudomonadati</taxon>
        <taxon>Bacteroidota</taxon>
        <taxon>Chitinophagia</taxon>
        <taxon>Chitinophagales</taxon>
        <taxon>Chitinophagaceae</taxon>
        <taxon>Niabella</taxon>
    </lineage>
</organism>
<dbReference type="PANTHER" id="PTHR42951">
    <property type="entry name" value="METALLO-BETA-LACTAMASE DOMAIN-CONTAINING"/>
    <property type="match status" value="1"/>
</dbReference>
<dbReference type="NCBIfam" id="NF012229">
    <property type="entry name" value="bla_class_B_core"/>
    <property type="match status" value="1"/>
</dbReference>
<keyword evidence="1" id="KW-0732">Signal</keyword>
<dbReference type="Proteomes" id="UP001202248">
    <property type="component" value="Unassembled WGS sequence"/>
</dbReference>
<proteinExistence type="predicted"/>